<dbReference type="STRING" id="284811.Q75AU2"/>
<dbReference type="GeneID" id="4620066"/>
<accession>Q75AU2</accession>
<keyword evidence="3" id="KW-1185">Reference proteome</keyword>
<dbReference type="RefSeq" id="NP_983924.1">
    <property type="nucleotide sequence ID" value="NM_209277.1"/>
</dbReference>
<dbReference type="InParanoid" id="Q75AU2"/>
<dbReference type="KEGG" id="ago:AGOS_ADL172W"/>
<proteinExistence type="predicted"/>
<dbReference type="Proteomes" id="UP000000591">
    <property type="component" value="Chromosome IV"/>
</dbReference>
<evidence type="ECO:0000313" key="2">
    <source>
        <dbReference type="EMBL" id="AAS51748.1"/>
    </source>
</evidence>
<dbReference type="FunCoup" id="Q75AU2">
    <property type="interactions" value="81"/>
</dbReference>
<evidence type="ECO:0000256" key="1">
    <source>
        <dbReference type="SAM" id="MobiDB-lite"/>
    </source>
</evidence>
<reference evidence="3" key="2">
    <citation type="journal article" date="2013" name="G3 (Bethesda)">
        <title>Genomes of Ashbya fungi isolated from insects reveal four mating-type loci, numerous translocations, lack of transposons, and distinct gene duplications.</title>
        <authorList>
            <person name="Dietrich F.S."/>
            <person name="Voegeli S."/>
            <person name="Kuo S."/>
            <person name="Philippsen P."/>
        </authorList>
    </citation>
    <scope>GENOME REANNOTATION</scope>
    <source>
        <strain evidence="3">ATCC 10895 / CBS 109.51 / FGSC 9923 / NRRL Y-1056</strain>
    </source>
</reference>
<gene>
    <name evidence="2" type="ORF">AGOS_ADL172W</name>
</gene>
<evidence type="ECO:0000313" key="3">
    <source>
        <dbReference type="Proteomes" id="UP000000591"/>
    </source>
</evidence>
<reference evidence="2 3" key="1">
    <citation type="journal article" date="2004" name="Science">
        <title>The Ashbya gossypii genome as a tool for mapping the ancient Saccharomyces cerevisiae genome.</title>
        <authorList>
            <person name="Dietrich F.S."/>
            <person name="Voegeli S."/>
            <person name="Brachat S."/>
            <person name="Lerch A."/>
            <person name="Gates K."/>
            <person name="Steiner S."/>
            <person name="Mohr C."/>
            <person name="Pohlmann R."/>
            <person name="Luedi P."/>
            <person name="Choi S."/>
            <person name="Wing R.A."/>
            <person name="Flavier A."/>
            <person name="Gaffney T.D."/>
            <person name="Philippsen P."/>
        </authorList>
    </citation>
    <scope>NUCLEOTIDE SEQUENCE [LARGE SCALE GENOMIC DNA]</scope>
    <source>
        <strain evidence="3">ATCC 10895 / CBS 109.51 / FGSC 9923 / NRRL Y-1056</strain>
    </source>
</reference>
<protein>
    <submittedName>
        <fullName evidence="2">ADL172Wp</fullName>
    </submittedName>
</protein>
<organism evidence="2 3">
    <name type="scientific">Eremothecium gossypii (strain ATCC 10895 / CBS 109.51 / FGSC 9923 / NRRL Y-1056)</name>
    <name type="common">Yeast</name>
    <name type="synonym">Ashbya gossypii</name>
    <dbReference type="NCBI Taxonomy" id="284811"/>
    <lineage>
        <taxon>Eukaryota</taxon>
        <taxon>Fungi</taxon>
        <taxon>Dikarya</taxon>
        <taxon>Ascomycota</taxon>
        <taxon>Saccharomycotina</taxon>
        <taxon>Saccharomycetes</taxon>
        <taxon>Saccharomycetales</taxon>
        <taxon>Saccharomycetaceae</taxon>
        <taxon>Eremothecium</taxon>
    </lineage>
</organism>
<dbReference type="OMA" id="NMNDYVH"/>
<dbReference type="eggNOG" id="ENOG502S5ZX">
    <property type="taxonomic scope" value="Eukaryota"/>
</dbReference>
<sequence length="353" mass="37059">MSLDMDTRPLSPQKEQEIASKILQRAELAQMTRQLKLGLSRVASPKKGSSAASCPNAVNKTAVLRGPGPRMKDGLGVCMGAIAGRCSPIKMSRSAPAISRLLLGKAKTGCATTPDEKENEEGQSPAKRHKQGAGAADGRGGPQRGALMDMIKPLPSTPKSHREAAPRRPAVGASAGTLPHGSEDVGADLLMYLATSPYASAAKQHHTSSPRVPMTPSYLHHASSAGDPRPAQAWQHPSPHAVPKMSQNYAAAQAGASPSMLLGQEAFHELGDSPGMSMYMSPQTHRLKGNGGYLLPTASISDPSVLGDTGRPPSSQSLTSHLLRTPNFNMNDYVHNLFSPSPRIDPPGSSGNI</sequence>
<dbReference type="AlphaFoldDB" id="Q75AU2"/>
<dbReference type="HOGENOM" id="CLU_048305_0_0_1"/>
<feature type="region of interest" description="Disordered" evidence="1">
    <location>
        <begin position="109"/>
        <end position="180"/>
    </location>
</feature>
<dbReference type="OrthoDB" id="2163387at2759"/>
<dbReference type="EMBL" id="AE016817">
    <property type="protein sequence ID" value="AAS51748.1"/>
    <property type="molecule type" value="Genomic_DNA"/>
</dbReference>
<feature type="region of interest" description="Disordered" evidence="1">
    <location>
        <begin position="202"/>
        <end position="242"/>
    </location>
</feature>
<name>Q75AU2_EREGS</name>